<comment type="function">
    <text evidence="8">Putative sodium-dependent amino acid/proton antiporter.</text>
</comment>
<dbReference type="eggNOG" id="KOG1305">
    <property type="taxonomic scope" value="Eukaryota"/>
</dbReference>
<evidence type="ECO:0000256" key="3">
    <source>
        <dbReference type="ARBA" id="ARBA00022448"/>
    </source>
</evidence>
<evidence type="ECO:0000256" key="6">
    <source>
        <dbReference type="ARBA" id="ARBA00022989"/>
    </source>
</evidence>
<evidence type="ECO:0000256" key="7">
    <source>
        <dbReference type="ARBA" id="ARBA00023136"/>
    </source>
</evidence>
<feature type="transmembrane region" description="Helical" evidence="11">
    <location>
        <begin position="129"/>
        <end position="150"/>
    </location>
</feature>
<dbReference type="OMA" id="FLFFGSQ"/>
<evidence type="ECO:0000313" key="15">
    <source>
        <dbReference type="Proteomes" id="UP000009046"/>
    </source>
</evidence>
<dbReference type="KEGG" id="phu:Phum_PHUM601850"/>
<evidence type="ECO:0000256" key="2">
    <source>
        <dbReference type="ARBA" id="ARBA00008066"/>
    </source>
</evidence>
<evidence type="ECO:0000256" key="8">
    <source>
        <dbReference type="ARBA" id="ARBA00037101"/>
    </source>
</evidence>
<evidence type="ECO:0000256" key="11">
    <source>
        <dbReference type="SAM" id="Phobius"/>
    </source>
</evidence>
<evidence type="ECO:0000256" key="1">
    <source>
        <dbReference type="ARBA" id="ARBA00004141"/>
    </source>
</evidence>
<dbReference type="EnsemblMetazoa" id="PHUM601850-RA">
    <property type="protein sequence ID" value="PHUM601850-PA"/>
    <property type="gene ID" value="PHUM601850"/>
</dbReference>
<keyword evidence="3" id="KW-0813">Transport</keyword>
<feature type="transmembrane region" description="Helical" evidence="11">
    <location>
        <begin position="55"/>
        <end position="78"/>
    </location>
</feature>
<evidence type="ECO:0000256" key="9">
    <source>
        <dbReference type="ARBA" id="ARBA00040814"/>
    </source>
</evidence>
<evidence type="ECO:0000256" key="4">
    <source>
        <dbReference type="ARBA" id="ARBA00022692"/>
    </source>
</evidence>
<dbReference type="CTD" id="8236964"/>
<proteinExistence type="inferred from homology"/>
<dbReference type="GO" id="GO:0015179">
    <property type="term" value="F:L-amino acid transmembrane transporter activity"/>
    <property type="evidence" value="ECO:0007669"/>
    <property type="project" value="TreeGrafter"/>
</dbReference>
<feature type="transmembrane region" description="Helical" evidence="11">
    <location>
        <begin position="420"/>
        <end position="440"/>
    </location>
</feature>
<feature type="transmembrane region" description="Helical" evidence="11">
    <location>
        <begin position="170"/>
        <end position="191"/>
    </location>
</feature>
<dbReference type="STRING" id="121224.E0W379"/>
<dbReference type="GeneID" id="8236964"/>
<accession>E0W379</accession>
<evidence type="ECO:0000313" key="14">
    <source>
        <dbReference type="EnsemblMetazoa" id="PHUM601850-PA"/>
    </source>
</evidence>
<dbReference type="Pfam" id="PF01490">
    <property type="entry name" value="Aa_trans"/>
    <property type="match status" value="1"/>
</dbReference>
<reference evidence="13" key="2">
    <citation type="submission" date="2007-04" db="EMBL/GenBank/DDBJ databases">
        <title>The genome of the human body louse.</title>
        <authorList>
            <consortium name="The Human Body Louse Genome Consortium"/>
            <person name="Kirkness E."/>
            <person name="Walenz B."/>
            <person name="Hass B."/>
            <person name="Bruggner R."/>
            <person name="Strausberg R."/>
        </authorList>
    </citation>
    <scope>NUCLEOTIDE SEQUENCE</scope>
    <source>
        <strain evidence="13">USDA</strain>
    </source>
</reference>
<dbReference type="PANTHER" id="PTHR22950">
    <property type="entry name" value="AMINO ACID TRANSPORTER"/>
    <property type="match status" value="1"/>
</dbReference>
<feature type="transmembrane region" description="Helical" evidence="11">
    <location>
        <begin position="277"/>
        <end position="299"/>
    </location>
</feature>
<feature type="transmembrane region" description="Helical" evidence="11">
    <location>
        <begin position="203"/>
        <end position="224"/>
    </location>
</feature>
<keyword evidence="6 11" id="KW-1133">Transmembrane helix</keyword>
<reference evidence="14" key="3">
    <citation type="submission" date="2021-02" db="UniProtKB">
        <authorList>
            <consortium name="EnsemblMetazoa"/>
        </authorList>
    </citation>
    <scope>IDENTIFICATION</scope>
    <source>
        <strain evidence="14">USDA</strain>
    </source>
</reference>
<keyword evidence="4 11" id="KW-0812">Transmembrane</keyword>
<dbReference type="Proteomes" id="UP000009046">
    <property type="component" value="Unassembled WGS sequence"/>
</dbReference>
<name>E0W379_PEDHC</name>
<gene>
    <name evidence="14" type="primary">8236964</name>
    <name evidence="13" type="ORF">Phum_PHUM601850</name>
</gene>
<dbReference type="PANTHER" id="PTHR22950:SF458">
    <property type="entry name" value="SODIUM-COUPLED NEUTRAL AMINO ACID TRANSPORTER 11-RELATED"/>
    <property type="match status" value="1"/>
</dbReference>
<dbReference type="OrthoDB" id="28208at2759"/>
<keyword evidence="7 11" id="KW-0472">Membrane</keyword>
<comment type="subcellular location">
    <subcellularLocation>
        <location evidence="1">Membrane</location>
        <topology evidence="1">Multi-pass membrane protein</topology>
    </subcellularLocation>
</comment>
<feature type="domain" description="Amino acid transporter transmembrane" evidence="12">
    <location>
        <begin position="52"/>
        <end position="439"/>
    </location>
</feature>
<keyword evidence="5" id="KW-0029">Amino-acid transport</keyword>
<dbReference type="HOGENOM" id="CLU_009020_4_2_1"/>
<protein>
    <recommendedName>
        <fullName evidence="9">Putative sodium-coupled neutral amino acid transporter 11</fullName>
    </recommendedName>
    <alternativeName>
        <fullName evidence="10">Solute carrier family 38 member 11</fullName>
    </alternativeName>
</protein>
<dbReference type="InterPro" id="IPR013057">
    <property type="entry name" value="AA_transpt_TM"/>
</dbReference>
<keyword evidence="15" id="KW-1185">Reference proteome</keyword>
<dbReference type="InParanoid" id="E0W379"/>
<feature type="transmembrane region" description="Helical" evidence="11">
    <location>
        <begin position="84"/>
        <end position="109"/>
    </location>
</feature>
<dbReference type="EMBL" id="DS235882">
    <property type="protein sequence ID" value="EEB20085.1"/>
    <property type="molecule type" value="Genomic_DNA"/>
</dbReference>
<evidence type="ECO:0000256" key="10">
    <source>
        <dbReference type="ARBA" id="ARBA00041723"/>
    </source>
</evidence>
<comment type="similarity">
    <text evidence="2">Belongs to the amino acid/polyamine transporter 2 family.</text>
</comment>
<dbReference type="RefSeq" id="XP_002432823.1">
    <property type="nucleotide sequence ID" value="XM_002432778.1"/>
</dbReference>
<dbReference type="GO" id="GO:0016020">
    <property type="term" value="C:membrane"/>
    <property type="evidence" value="ECO:0007669"/>
    <property type="project" value="UniProtKB-SubCell"/>
</dbReference>
<evidence type="ECO:0000259" key="12">
    <source>
        <dbReference type="Pfam" id="PF01490"/>
    </source>
</evidence>
<feature type="transmembrane region" description="Helical" evidence="11">
    <location>
        <begin position="244"/>
        <end position="265"/>
    </location>
</feature>
<reference evidence="13" key="1">
    <citation type="submission" date="2007-04" db="EMBL/GenBank/DDBJ databases">
        <title>Annotation of Pediculus humanus corporis strain USDA.</title>
        <authorList>
            <person name="Kirkness E."/>
            <person name="Hannick L."/>
            <person name="Hass B."/>
            <person name="Bruggner R."/>
            <person name="Lawson D."/>
            <person name="Bidwell S."/>
            <person name="Joardar V."/>
            <person name="Caler E."/>
            <person name="Walenz B."/>
            <person name="Inman J."/>
            <person name="Schobel S."/>
            <person name="Galinsky K."/>
            <person name="Amedeo P."/>
            <person name="Strausberg R."/>
        </authorList>
    </citation>
    <scope>NUCLEOTIDE SEQUENCE</scope>
    <source>
        <strain evidence="13">USDA</strain>
    </source>
</reference>
<dbReference type="VEuPathDB" id="VectorBase:PHUM601850"/>
<feature type="transmembrane region" description="Helical" evidence="11">
    <location>
        <begin position="390"/>
        <end position="408"/>
    </location>
</feature>
<sequence length="467" mass="51852">MSGDDRGKLVEKFYILDNSKSFEKQDLISSSNSCLLFGDANGELIESKKKDKSSLLSASFNYINSIIGSGVIGIPFALREAGFGLGLLMLILVALVTDYSLILMIKCGYLSGNFTYQGIMESAFGKPGFILLSILQFAYPFIAMVSYNIVVGDTMTKVFVRMLKLDGNSFFSQREVVVFLATTFITLPLCLYNDVVKLTKVSFFSLVCEGFILLVVMAEFFMLYSVVPKTDDAWNFINTNLIPAVGVMTFAFICHHNTFLIFGSIKDVNQKKWNQVTHISMTVSFLIAFVFGIVGYATFTGVSQGDLLENYCPDDDLISAARIFFGISILLTYPLDCFVAREIIGYSFFDVTNTLTKNQHFFITFLLVFISYLISVSTDCLGIVLELNGVLVAVPLAYILPALCFLKLEPSSLLSKNKLSPIMLFLFGLVVAFLGIIFVVNNYKTLGNCKHGEIMEYCKKNTTTSIT</sequence>
<evidence type="ECO:0000256" key="5">
    <source>
        <dbReference type="ARBA" id="ARBA00022970"/>
    </source>
</evidence>
<evidence type="ECO:0000313" key="13">
    <source>
        <dbReference type="EMBL" id="EEB20085.1"/>
    </source>
</evidence>
<dbReference type="AlphaFoldDB" id="E0W379"/>
<dbReference type="EMBL" id="AAZO01007337">
    <property type="status" value="NOT_ANNOTATED_CDS"/>
    <property type="molecule type" value="Genomic_DNA"/>
</dbReference>
<organism>
    <name type="scientific">Pediculus humanus subsp. corporis</name>
    <name type="common">Body louse</name>
    <dbReference type="NCBI Taxonomy" id="121224"/>
    <lineage>
        <taxon>Eukaryota</taxon>
        <taxon>Metazoa</taxon>
        <taxon>Ecdysozoa</taxon>
        <taxon>Arthropoda</taxon>
        <taxon>Hexapoda</taxon>
        <taxon>Insecta</taxon>
        <taxon>Pterygota</taxon>
        <taxon>Neoptera</taxon>
        <taxon>Paraneoptera</taxon>
        <taxon>Psocodea</taxon>
        <taxon>Troctomorpha</taxon>
        <taxon>Phthiraptera</taxon>
        <taxon>Anoplura</taxon>
        <taxon>Pediculidae</taxon>
        <taxon>Pediculus</taxon>
    </lineage>
</organism>
<feature type="transmembrane region" description="Helical" evidence="11">
    <location>
        <begin position="319"/>
        <end position="340"/>
    </location>
</feature>
<feature type="transmembrane region" description="Helical" evidence="11">
    <location>
        <begin position="361"/>
        <end position="384"/>
    </location>
</feature>
<dbReference type="FunCoup" id="E0W379">
    <property type="interactions" value="9"/>
</dbReference>